<dbReference type="SMART" id="SM00484">
    <property type="entry name" value="XPGI"/>
    <property type="match status" value="1"/>
</dbReference>
<dbReference type="SUPFAM" id="SSF47807">
    <property type="entry name" value="5' to 3' exonuclease, C-terminal subdomain"/>
    <property type="match status" value="1"/>
</dbReference>
<comment type="caution">
    <text evidence="15">The sequence shown here is derived from an EMBL/GenBank/DDBJ whole genome shotgun (WGS) entry which is preliminary data.</text>
</comment>
<evidence type="ECO:0000256" key="1">
    <source>
        <dbReference type="ARBA" id="ARBA00022705"/>
    </source>
</evidence>
<feature type="domain" description="XPG N-terminal" evidence="14">
    <location>
        <begin position="1"/>
        <end position="107"/>
    </location>
</feature>
<dbReference type="PRINTS" id="PR00853">
    <property type="entry name" value="XPGRADSUPER"/>
</dbReference>
<dbReference type="SMART" id="SM00279">
    <property type="entry name" value="HhH2"/>
    <property type="match status" value="1"/>
</dbReference>
<keyword evidence="2 10" id="KW-0540">Nuclease</keyword>
<dbReference type="InterPro" id="IPR029060">
    <property type="entry name" value="PIN-like_dom_sf"/>
</dbReference>
<keyword evidence="10" id="KW-0597">Phosphoprotein</keyword>
<evidence type="ECO:0000256" key="8">
    <source>
        <dbReference type="ARBA" id="ARBA00022842"/>
    </source>
</evidence>
<feature type="coiled-coil region" evidence="11">
    <location>
        <begin position="97"/>
        <end position="124"/>
    </location>
</feature>
<sequence length="372" mass="42022">MGVKNLMKWIEKYAPSAIKKLPQQQLLGRTIAIDASMQIYQFLVAIRHNGSNLVDAEGNTTSHLSGLLSRTMAFLAAGIKPVYVFDGKPPEMKSGELQKRSERRQEAEKSLEEALEKGDQEEIERFSRRTVHLDPQHVEECKKLLTLMGIPFVQAPCEAEAECAALCRSKIADATATEDMDALAHATPILIRHLTNHKKNADDDCVTEINYNQLLEESGLTREEFIDFCILCGCDYCDSIKNIGSTRAYELIKEYHSIEEILKNLDTEKYPLPENFDYQSARELFLNHEVDTNYAKFTIKKPDVDGLRQFMIEEKGFGTGRIEGVISKLSKAKQGGQQTRMDSFFSKTPSTKPAKPKVETKDKKGKKPPKKK</sequence>
<dbReference type="Gene3D" id="3.40.50.1010">
    <property type="entry name" value="5'-nuclease"/>
    <property type="match status" value="1"/>
</dbReference>
<evidence type="ECO:0000313" key="15">
    <source>
        <dbReference type="EMBL" id="KAK8882542.1"/>
    </source>
</evidence>
<evidence type="ECO:0000256" key="12">
    <source>
        <dbReference type="SAM" id="MobiDB-lite"/>
    </source>
</evidence>
<feature type="compositionally biased region" description="Basic residues" evidence="12">
    <location>
        <begin position="363"/>
        <end position="372"/>
    </location>
</feature>
<comment type="function">
    <text evidence="10">Structure-specific nuclease with 5'-flap endonuclease and 5'-3' exonuclease activities involved in DNA replication and repair. During DNA replication, cleaves the 5'-overhanging flap structure that is generated by displacement synthesis when DNA polymerase encounters the 5'-end of a downstream Okazaki fragment. It enters the flap from the 5'-end and then tracks to cleave the flap base, leaving a nick for ligation. Also involved in the long patch base excision repair (LP-BER) pathway, by cleaving within the apurinic/apyrimidinic (AP) site-terminated flap. Acts as a genome stabilization factor that prevents flaps from equilibrating into structures that lead to duplications and deletions. Also possesses 5'-3' exonuclease activity on nicked or gapped double-stranded DNA, and exhibits RNase H activity. Also involved in replication and repair of rDNA and in repairing mitochondrial DNA.</text>
</comment>
<protein>
    <recommendedName>
        <fullName evidence="10">Flap endonuclease 1</fullName>
        <shortName evidence="10">FEN-1</shortName>
        <ecNumber evidence="10">3.1.-.-</ecNumber>
    </recommendedName>
    <alternativeName>
        <fullName evidence="10">Flap structure-specific endonuclease 1</fullName>
    </alternativeName>
</protein>
<dbReference type="EC" id="3.1.-.-" evidence="10"/>
<evidence type="ECO:0000256" key="3">
    <source>
        <dbReference type="ARBA" id="ARBA00022723"/>
    </source>
</evidence>
<evidence type="ECO:0000256" key="11">
    <source>
        <dbReference type="SAM" id="Coils"/>
    </source>
</evidence>
<dbReference type="InterPro" id="IPR006084">
    <property type="entry name" value="XPG/Rad2"/>
</dbReference>
<evidence type="ECO:0000256" key="2">
    <source>
        <dbReference type="ARBA" id="ARBA00022722"/>
    </source>
</evidence>
<keyword evidence="8 10" id="KW-0460">Magnesium</keyword>
<keyword evidence="16" id="KW-1185">Reference proteome</keyword>
<dbReference type="InterPro" id="IPR019974">
    <property type="entry name" value="XPG_CS"/>
</dbReference>
<evidence type="ECO:0000256" key="7">
    <source>
        <dbReference type="ARBA" id="ARBA00022839"/>
    </source>
</evidence>
<dbReference type="PROSITE" id="PS00842">
    <property type="entry name" value="XPG_2"/>
    <property type="match status" value="1"/>
</dbReference>
<evidence type="ECO:0000259" key="13">
    <source>
        <dbReference type="SMART" id="SM00484"/>
    </source>
</evidence>
<gene>
    <name evidence="15" type="ORF">M9Y10_045184</name>
</gene>
<dbReference type="InterPro" id="IPR008918">
    <property type="entry name" value="HhH2"/>
</dbReference>
<organism evidence="15 16">
    <name type="scientific">Tritrichomonas musculus</name>
    <dbReference type="NCBI Taxonomy" id="1915356"/>
    <lineage>
        <taxon>Eukaryota</taxon>
        <taxon>Metamonada</taxon>
        <taxon>Parabasalia</taxon>
        <taxon>Tritrichomonadida</taxon>
        <taxon>Tritrichomonadidae</taxon>
        <taxon>Tritrichomonas</taxon>
    </lineage>
</organism>
<keyword evidence="6 10" id="KW-0378">Hydrolase</keyword>
<dbReference type="SMART" id="SM00485">
    <property type="entry name" value="XPGN"/>
    <property type="match status" value="1"/>
</dbReference>
<proteinExistence type="inferred from homology"/>
<keyword evidence="5 10" id="KW-0227">DNA damage</keyword>
<keyword evidence="9 10" id="KW-0234">DNA repair</keyword>
<dbReference type="PANTHER" id="PTHR11081:SF9">
    <property type="entry name" value="FLAP ENDONUCLEASE 1"/>
    <property type="match status" value="1"/>
</dbReference>
<dbReference type="InterPro" id="IPR036279">
    <property type="entry name" value="5-3_exonuclease_C_sf"/>
</dbReference>
<dbReference type="HAMAP" id="MF_00614">
    <property type="entry name" value="Fen"/>
    <property type="match status" value="1"/>
</dbReference>
<keyword evidence="11" id="KW-0175">Coiled coil</keyword>
<dbReference type="InterPro" id="IPR023426">
    <property type="entry name" value="Flap_endonuc"/>
</dbReference>
<keyword evidence="10" id="KW-0496">Mitochondrion</keyword>
<evidence type="ECO:0000259" key="14">
    <source>
        <dbReference type="SMART" id="SM00485"/>
    </source>
</evidence>
<evidence type="ECO:0000313" key="16">
    <source>
        <dbReference type="Proteomes" id="UP001470230"/>
    </source>
</evidence>
<evidence type="ECO:0000256" key="5">
    <source>
        <dbReference type="ARBA" id="ARBA00022763"/>
    </source>
</evidence>
<evidence type="ECO:0000256" key="10">
    <source>
        <dbReference type="HAMAP-Rule" id="MF_03140"/>
    </source>
</evidence>
<dbReference type="SUPFAM" id="SSF88723">
    <property type="entry name" value="PIN domain-like"/>
    <property type="match status" value="1"/>
</dbReference>
<feature type="region of interest" description="Disordered" evidence="12">
    <location>
        <begin position="330"/>
        <end position="372"/>
    </location>
</feature>
<keyword evidence="7 10" id="KW-0269">Exonuclease</keyword>
<comment type="cofactor">
    <cofactor evidence="10">
        <name>Mg(2+)</name>
        <dbReference type="ChEBI" id="CHEBI:18420"/>
    </cofactor>
    <text evidence="10">Binds 2 magnesium ions per subunit. They probably participate in the reaction catalyzed by the enzyme. May bind an additional third magnesium ion after substrate binding.</text>
</comment>
<dbReference type="Gene3D" id="1.10.150.20">
    <property type="entry name" value="5' to 3' exonuclease, C-terminal subdomain"/>
    <property type="match status" value="1"/>
</dbReference>
<comment type="similarity">
    <text evidence="10">Belongs to the XPG/RAD2 endonuclease family. FEN1 subfamily.</text>
</comment>
<keyword evidence="3 10" id="KW-0479">Metal-binding</keyword>
<keyword evidence="1 10" id="KW-0235">DNA replication</keyword>
<dbReference type="Pfam" id="PF00867">
    <property type="entry name" value="XPG_I"/>
    <property type="match status" value="1"/>
</dbReference>
<dbReference type="EMBL" id="JAPFFF010000009">
    <property type="protein sequence ID" value="KAK8882542.1"/>
    <property type="molecule type" value="Genomic_DNA"/>
</dbReference>
<keyword evidence="10" id="KW-0539">Nucleus</keyword>
<reference evidence="15 16" key="1">
    <citation type="submission" date="2024-04" db="EMBL/GenBank/DDBJ databases">
        <title>Tritrichomonas musculus Genome.</title>
        <authorList>
            <person name="Alves-Ferreira E."/>
            <person name="Grigg M."/>
            <person name="Lorenzi H."/>
            <person name="Galac M."/>
        </authorList>
    </citation>
    <scope>NUCLEOTIDE SEQUENCE [LARGE SCALE GENOMIC DNA]</scope>
    <source>
        <strain evidence="15 16">EAF2021</strain>
    </source>
</reference>
<evidence type="ECO:0000256" key="6">
    <source>
        <dbReference type="ARBA" id="ARBA00022801"/>
    </source>
</evidence>
<evidence type="ECO:0000256" key="4">
    <source>
        <dbReference type="ARBA" id="ARBA00022759"/>
    </source>
</evidence>
<accession>A0ABR2JWE4</accession>
<feature type="domain" description="XPG-I" evidence="13">
    <location>
        <begin position="146"/>
        <end position="220"/>
    </location>
</feature>
<dbReference type="InterPro" id="IPR006085">
    <property type="entry name" value="XPG_DNA_repair_N"/>
</dbReference>
<dbReference type="PANTHER" id="PTHR11081">
    <property type="entry name" value="FLAP ENDONUCLEASE FAMILY MEMBER"/>
    <property type="match status" value="1"/>
</dbReference>
<dbReference type="PROSITE" id="PS00841">
    <property type="entry name" value="XPG_1"/>
    <property type="match status" value="1"/>
</dbReference>
<comment type="subcellular location">
    <subcellularLocation>
        <location evidence="10">Nucleus</location>
        <location evidence="10">Nucleolus</location>
    </subcellularLocation>
    <subcellularLocation>
        <location evidence="10">Nucleus</location>
        <location evidence="10">Nucleoplasm</location>
    </subcellularLocation>
    <subcellularLocation>
        <location evidence="10">Mitochondrion</location>
    </subcellularLocation>
    <text evidence="10">Resides mostly in the nucleoli and relocalizes to the nucleoplasm upon DNA damage.</text>
</comment>
<dbReference type="Proteomes" id="UP001470230">
    <property type="component" value="Unassembled WGS sequence"/>
</dbReference>
<dbReference type="InterPro" id="IPR006086">
    <property type="entry name" value="XPG-I_dom"/>
</dbReference>
<name>A0ABR2JWE4_9EUKA</name>
<keyword evidence="4 10" id="KW-0255">Endonuclease</keyword>
<evidence type="ECO:0000256" key="9">
    <source>
        <dbReference type="ARBA" id="ARBA00023204"/>
    </source>
</evidence>
<dbReference type="Pfam" id="PF00752">
    <property type="entry name" value="XPG_N"/>
    <property type="match status" value="1"/>
</dbReference>
<dbReference type="CDD" id="cd09867">
    <property type="entry name" value="PIN_FEN1"/>
    <property type="match status" value="1"/>
</dbReference>